<protein>
    <submittedName>
        <fullName evidence="4">Molybdopterin-guanine dinucleotide biosynthesis protein MobC</fullName>
    </submittedName>
</protein>
<evidence type="ECO:0000313" key="5">
    <source>
        <dbReference type="Proteomes" id="UP000605148"/>
    </source>
</evidence>
<dbReference type="PANTHER" id="PTHR43877">
    <property type="entry name" value="AMINOALKYLPHOSPHONATE N-ACETYLTRANSFERASE-RELATED-RELATED"/>
    <property type="match status" value="1"/>
</dbReference>
<accession>A0A916TD02</accession>
<evidence type="ECO:0000256" key="1">
    <source>
        <dbReference type="ARBA" id="ARBA00022679"/>
    </source>
</evidence>
<dbReference type="AlphaFoldDB" id="A0A916TD02"/>
<keyword evidence="5" id="KW-1185">Reference proteome</keyword>
<dbReference type="EMBL" id="BMFA01000002">
    <property type="protein sequence ID" value="GGB40752.1"/>
    <property type="molecule type" value="Genomic_DNA"/>
</dbReference>
<dbReference type="RefSeq" id="WP_244298965.1">
    <property type="nucleotide sequence ID" value="NZ_BMFA01000002.1"/>
</dbReference>
<dbReference type="InterPro" id="IPR050832">
    <property type="entry name" value="Bact_Acetyltransf"/>
</dbReference>
<evidence type="ECO:0000313" key="4">
    <source>
        <dbReference type="EMBL" id="GGB40752.1"/>
    </source>
</evidence>
<evidence type="ECO:0000259" key="3">
    <source>
        <dbReference type="PROSITE" id="PS51186"/>
    </source>
</evidence>
<sequence length="210" mass="22482">MSGLSPGFAIQRGFSEAHRDDTAVLFWQAFSGKLGKILAPHDRALEWLRRILDPAFAISAVDESGDLLGLAGFKTSEGALAGGSLADLAGVYGWTGALWRGALLSVTDRDVNPDLLLMDGIFVADHARGRGVGTALLDAIVEEARKRGKSGVRLDVIDTNPRAQALYERRGFVGVSTEETGIFAGLFGFCSALRMERRFAQSPSNSAVDR</sequence>
<comment type="caution">
    <text evidence="4">The sequence shown here is derived from an EMBL/GenBank/DDBJ whole genome shotgun (WGS) entry which is preliminary data.</text>
</comment>
<dbReference type="SUPFAM" id="SSF55729">
    <property type="entry name" value="Acyl-CoA N-acyltransferases (Nat)"/>
    <property type="match status" value="1"/>
</dbReference>
<organism evidence="4 5">
    <name type="scientific">Roseibium aquae</name>
    <dbReference type="NCBI Taxonomy" id="1323746"/>
    <lineage>
        <taxon>Bacteria</taxon>
        <taxon>Pseudomonadati</taxon>
        <taxon>Pseudomonadota</taxon>
        <taxon>Alphaproteobacteria</taxon>
        <taxon>Hyphomicrobiales</taxon>
        <taxon>Stappiaceae</taxon>
        <taxon>Roseibium</taxon>
    </lineage>
</organism>
<keyword evidence="2" id="KW-0012">Acyltransferase</keyword>
<name>A0A916TD02_9HYPH</name>
<dbReference type="Pfam" id="PF00583">
    <property type="entry name" value="Acetyltransf_1"/>
    <property type="match status" value="1"/>
</dbReference>
<dbReference type="InterPro" id="IPR000182">
    <property type="entry name" value="GNAT_dom"/>
</dbReference>
<reference evidence="4" key="2">
    <citation type="submission" date="2020-09" db="EMBL/GenBank/DDBJ databases">
        <authorList>
            <person name="Sun Q."/>
            <person name="Zhou Y."/>
        </authorList>
    </citation>
    <scope>NUCLEOTIDE SEQUENCE</scope>
    <source>
        <strain evidence="4">CGMCC 1.12426</strain>
    </source>
</reference>
<keyword evidence="1" id="KW-0808">Transferase</keyword>
<dbReference type="CDD" id="cd04301">
    <property type="entry name" value="NAT_SF"/>
    <property type="match status" value="1"/>
</dbReference>
<dbReference type="InterPro" id="IPR016181">
    <property type="entry name" value="Acyl_CoA_acyltransferase"/>
</dbReference>
<gene>
    <name evidence="4" type="primary">mobC</name>
    <name evidence="4" type="ORF">GCM10011316_11010</name>
</gene>
<proteinExistence type="predicted"/>
<dbReference type="PANTHER" id="PTHR43877:SF2">
    <property type="entry name" value="AMINOALKYLPHOSPHONATE N-ACETYLTRANSFERASE-RELATED"/>
    <property type="match status" value="1"/>
</dbReference>
<feature type="domain" description="N-acetyltransferase" evidence="3">
    <location>
        <begin position="9"/>
        <end position="200"/>
    </location>
</feature>
<dbReference type="GO" id="GO:0016747">
    <property type="term" value="F:acyltransferase activity, transferring groups other than amino-acyl groups"/>
    <property type="evidence" value="ECO:0007669"/>
    <property type="project" value="InterPro"/>
</dbReference>
<dbReference type="Proteomes" id="UP000605148">
    <property type="component" value="Unassembled WGS sequence"/>
</dbReference>
<reference evidence="4" key="1">
    <citation type="journal article" date="2014" name="Int. J. Syst. Evol. Microbiol.">
        <title>Complete genome sequence of Corynebacterium casei LMG S-19264T (=DSM 44701T), isolated from a smear-ripened cheese.</title>
        <authorList>
            <consortium name="US DOE Joint Genome Institute (JGI-PGF)"/>
            <person name="Walter F."/>
            <person name="Albersmeier A."/>
            <person name="Kalinowski J."/>
            <person name="Ruckert C."/>
        </authorList>
    </citation>
    <scope>NUCLEOTIDE SEQUENCE</scope>
    <source>
        <strain evidence="4">CGMCC 1.12426</strain>
    </source>
</reference>
<evidence type="ECO:0000256" key="2">
    <source>
        <dbReference type="ARBA" id="ARBA00023315"/>
    </source>
</evidence>
<dbReference type="Gene3D" id="3.40.630.30">
    <property type="match status" value="1"/>
</dbReference>
<dbReference type="PROSITE" id="PS51186">
    <property type="entry name" value="GNAT"/>
    <property type="match status" value="1"/>
</dbReference>